<feature type="transmembrane region" description="Helical" evidence="1">
    <location>
        <begin position="88"/>
        <end position="106"/>
    </location>
</feature>
<keyword evidence="3" id="KW-1185">Reference proteome</keyword>
<feature type="transmembrane region" description="Helical" evidence="1">
    <location>
        <begin position="126"/>
        <end position="142"/>
    </location>
</feature>
<evidence type="ECO:0000256" key="1">
    <source>
        <dbReference type="SAM" id="Phobius"/>
    </source>
</evidence>
<keyword evidence="1" id="KW-0812">Transmembrane</keyword>
<dbReference type="OrthoDB" id="344976at2"/>
<dbReference type="RefSeq" id="WP_127750422.1">
    <property type="nucleotide sequence ID" value="NZ_CP033219.1"/>
</dbReference>
<dbReference type="Proteomes" id="UP000283063">
    <property type="component" value="Chromosome"/>
</dbReference>
<protein>
    <submittedName>
        <fullName evidence="2">DUF3995 domain-containing protein</fullName>
    </submittedName>
</protein>
<evidence type="ECO:0000313" key="2">
    <source>
        <dbReference type="EMBL" id="AZV79834.1"/>
    </source>
</evidence>
<keyword evidence="1" id="KW-1133">Transmembrane helix</keyword>
<name>A0A3T0N709_9RHOB</name>
<dbReference type="AlphaFoldDB" id="A0A3T0N709"/>
<accession>A0A3T0N709</accession>
<gene>
    <name evidence="2" type="ORF">EBB79_19430</name>
</gene>
<dbReference type="EMBL" id="CP033219">
    <property type="protein sequence ID" value="AZV79834.1"/>
    <property type="molecule type" value="Genomic_DNA"/>
</dbReference>
<dbReference type="Pfam" id="PF13160">
    <property type="entry name" value="DUF3995"/>
    <property type="match status" value="1"/>
</dbReference>
<evidence type="ECO:0000313" key="3">
    <source>
        <dbReference type="Proteomes" id="UP000283063"/>
    </source>
</evidence>
<dbReference type="InterPro" id="IPR025058">
    <property type="entry name" value="DUF3995"/>
</dbReference>
<organism evidence="2 3">
    <name type="scientific">Parasedimentitalea marina</name>
    <dbReference type="NCBI Taxonomy" id="2483033"/>
    <lineage>
        <taxon>Bacteria</taxon>
        <taxon>Pseudomonadati</taxon>
        <taxon>Pseudomonadota</taxon>
        <taxon>Alphaproteobacteria</taxon>
        <taxon>Rhodobacterales</taxon>
        <taxon>Paracoccaceae</taxon>
        <taxon>Parasedimentitalea</taxon>
    </lineage>
</organism>
<keyword evidence="1" id="KW-0472">Membrane</keyword>
<sequence length="143" mass="15557">MMPFSAILVVIVLLVIVLLHLLWAAGSHWPAVDEKTLAKTVVGSAGIQKMPSRLASLIVAVVLAGAAHVVLAYAGLMPGFMLFRMYRILLVAMILVFSFRGLAAYIPQWRAMTPEQPFARLDQTRYGPLCIVIAALLLDVALT</sequence>
<proteinExistence type="predicted"/>
<dbReference type="KEGG" id="sedi:EBB79_19430"/>
<feature type="transmembrane region" description="Helical" evidence="1">
    <location>
        <begin position="54"/>
        <end position="76"/>
    </location>
</feature>
<reference evidence="2 3" key="1">
    <citation type="submission" date="2018-10" db="EMBL/GenBank/DDBJ databases">
        <title>Parasedimentitalea marina sp. nov., a psychrophilic bacterium isolated from deep seawater of the New Britain Trench.</title>
        <authorList>
            <person name="Cao J."/>
        </authorList>
    </citation>
    <scope>NUCLEOTIDE SEQUENCE [LARGE SCALE GENOMIC DNA]</scope>
    <source>
        <strain evidence="2 3">W43</strain>
    </source>
</reference>